<dbReference type="EMBL" id="FOYR01000001">
    <property type="protein sequence ID" value="SFR33607.1"/>
    <property type="molecule type" value="Genomic_DNA"/>
</dbReference>
<dbReference type="AlphaFoldDB" id="A0A1I6FUW6"/>
<protein>
    <submittedName>
        <fullName evidence="1">Uncharacterized protein</fullName>
    </submittedName>
</protein>
<sequence>MNAPVTSRLARRGEFVDAYPAGAHDIELIIQVRPSSAELSTAVDEIFASDPRCRRVVLAVPERDVPSIAWAEAGGFRYVIDVEVRSGGYSLLVREPGWVLAQPHILDDIPLKE</sequence>
<dbReference type="Proteomes" id="UP000198877">
    <property type="component" value="Unassembled WGS sequence"/>
</dbReference>
<evidence type="ECO:0000313" key="1">
    <source>
        <dbReference type="EMBL" id="SFR33607.1"/>
    </source>
</evidence>
<dbReference type="SUPFAM" id="SSF55729">
    <property type="entry name" value="Acyl-CoA N-acyltransferases (Nat)"/>
    <property type="match status" value="1"/>
</dbReference>
<accession>A0A1I6FUW6</accession>
<evidence type="ECO:0000313" key="2">
    <source>
        <dbReference type="Proteomes" id="UP000198877"/>
    </source>
</evidence>
<dbReference type="InterPro" id="IPR016181">
    <property type="entry name" value="Acyl_CoA_acyltransferase"/>
</dbReference>
<reference evidence="2" key="1">
    <citation type="submission" date="2016-10" db="EMBL/GenBank/DDBJ databases">
        <authorList>
            <person name="Varghese N."/>
            <person name="Submissions S."/>
        </authorList>
    </citation>
    <scope>NUCLEOTIDE SEQUENCE [LARGE SCALE GENOMIC DNA]</scope>
    <source>
        <strain evidence="2">CL127</strain>
    </source>
</reference>
<proteinExistence type="predicted"/>
<organism evidence="1 2">
    <name type="scientific">Microbacterium azadirachtae</name>
    <dbReference type="NCBI Taxonomy" id="582680"/>
    <lineage>
        <taxon>Bacteria</taxon>
        <taxon>Bacillati</taxon>
        <taxon>Actinomycetota</taxon>
        <taxon>Actinomycetes</taxon>
        <taxon>Micrococcales</taxon>
        <taxon>Microbacteriaceae</taxon>
        <taxon>Microbacterium</taxon>
    </lineage>
</organism>
<name>A0A1I6FUW6_9MICO</name>
<dbReference type="RefSeq" id="WP_091734623.1">
    <property type="nucleotide sequence ID" value="NZ_FOYR01000001.1"/>
</dbReference>
<gene>
    <name evidence="1" type="ORF">SAMN04488591_0349</name>
</gene>